<evidence type="ECO:0000313" key="9">
    <source>
        <dbReference type="EMBL" id="MDP9832081.1"/>
    </source>
</evidence>
<comment type="caution">
    <text evidence="9">The sequence shown here is derived from an EMBL/GenBank/DDBJ whole genome shotgun (WGS) entry which is preliminary data.</text>
</comment>
<feature type="transmembrane region" description="Helical" evidence="7">
    <location>
        <begin position="54"/>
        <end position="74"/>
    </location>
</feature>
<feature type="region of interest" description="Disordered" evidence="6">
    <location>
        <begin position="485"/>
        <end position="507"/>
    </location>
</feature>
<keyword evidence="5 7" id="KW-0472">Membrane</keyword>
<keyword evidence="3 7" id="KW-0812">Transmembrane</keyword>
<feature type="transmembrane region" description="Helical" evidence="7">
    <location>
        <begin position="316"/>
        <end position="336"/>
    </location>
</feature>
<evidence type="ECO:0000256" key="5">
    <source>
        <dbReference type="ARBA" id="ARBA00023136"/>
    </source>
</evidence>
<keyword evidence="10" id="KW-1185">Reference proteome</keyword>
<feature type="domain" description="Major facilitator superfamily (MFS) profile" evidence="8">
    <location>
        <begin position="17"/>
        <end position="478"/>
    </location>
</feature>
<reference evidence="9 10" key="1">
    <citation type="submission" date="2023-07" db="EMBL/GenBank/DDBJ databases">
        <title>Sequencing the genomes of 1000 actinobacteria strains.</title>
        <authorList>
            <person name="Klenk H.-P."/>
        </authorList>
    </citation>
    <scope>NUCLEOTIDE SEQUENCE [LARGE SCALE GENOMIC DNA]</scope>
    <source>
        <strain evidence="9 10">DSM 19515</strain>
    </source>
</reference>
<accession>A0ABT9PHV6</accession>
<dbReference type="PANTHER" id="PTHR42718">
    <property type="entry name" value="MAJOR FACILITATOR SUPERFAMILY MULTIDRUG TRANSPORTER MFSC"/>
    <property type="match status" value="1"/>
</dbReference>
<gene>
    <name evidence="9" type="ORF">J2S45_000760</name>
</gene>
<feature type="transmembrane region" description="Helical" evidence="7">
    <location>
        <begin position="209"/>
        <end position="230"/>
    </location>
</feature>
<dbReference type="Proteomes" id="UP001230145">
    <property type="component" value="Unassembled WGS sequence"/>
</dbReference>
<evidence type="ECO:0000256" key="4">
    <source>
        <dbReference type="ARBA" id="ARBA00022989"/>
    </source>
</evidence>
<feature type="transmembrane region" description="Helical" evidence="7">
    <location>
        <begin position="236"/>
        <end position="256"/>
    </location>
</feature>
<dbReference type="Gene3D" id="1.20.1720.10">
    <property type="entry name" value="Multidrug resistance protein D"/>
    <property type="match status" value="1"/>
</dbReference>
<comment type="subcellular location">
    <subcellularLocation>
        <location evidence="1">Cell membrane</location>
        <topology evidence="1">Multi-pass membrane protein</topology>
    </subcellularLocation>
</comment>
<feature type="transmembrane region" description="Helical" evidence="7">
    <location>
        <begin position="151"/>
        <end position="172"/>
    </location>
</feature>
<feature type="transmembrane region" description="Helical" evidence="7">
    <location>
        <begin position="414"/>
        <end position="437"/>
    </location>
</feature>
<proteinExistence type="predicted"/>
<feature type="transmembrane region" description="Helical" evidence="7">
    <location>
        <begin position="373"/>
        <end position="393"/>
    </location>
</feature>
<evidence type="ECO:0000313" key="10">
    <source>
        <dbReference type="Proteomes" id="UP001230145"/>
    </source>
</evidence>
<dbReference type="InterPro" id="IPR011701">
    <property type="entry name" value="MFS"/>
</dbReference>
<feature type="transmembrane region" description="Helical" evidence="7">
    <location>
        <begin position="348"/>
        <end position="367"/>
    </location>
</feature>
<dbReference type="PROSITE" id="PS50850">
    <property type="entry name" value="MFS"/>
    <property type="match status" value="1"/>
</dbReference>
<dbReference type="InterPro" id="IPR036259">
    <property type="entry name" value="MFS_trans_sf"/>
</dbReference>
<feature type="transmembrane region" description="Helical" evidence="7">
    <location>
        <begin position="277"/>
        <end position="296"/>
    </location>
</feature>
<keyword evidence="4 7" id="KW-1133">Transmembrane helix</keyword>
<dbReference type="InterPro" id="IPR020846">
    <property type="entry name" value="MFS_dom"/>
</dbReference>
<dbReference type="Pfam" id="PF07690">
    <property type="entry name" value="MFS_1"/>
    <property type="match status" value="1"/>
</dbReference>
<keyword evidence="2" id="KW-0813">Transport</keyword>
<evidence type="ECO:0000256" key="2">
    <source>
        <dbReference type="ARBA" id="ARBA00022448"/>
    </source>
</evidence>
<dbReference type="SUPFAM" id="SSF103473">
    <property type="entry name" value="MFS general substrate transporter"/>
    <property type="match status" value="1"/>
</dbReference>
<protein>
    <submittedName>
        <fullName evidence="9">DHA2 family multidrug resistance protein-like MFS transporter</fullName>
    </submittedName>
</protein>
<dbReference type="Gene3D" id="1.20.1250.20">
    <property type="entry name" value="MFS general substrate transporter like domains"/>
    <property type="match status" value="1"/>
</dbReference>
<sequence>MMTTTTEKTGYQGTEKLLWGIVLAVVTFWLFAGTAATVAPNIMADIGTDNIDAAGMNLAVSITGLCSGLFMVLMGGLADRIGRVKITLIGIVLNATGSLLTVFASGGLALPLLLSGRAIQGLGAACIMPASMALVKAYWDGPARQRAVSMWSIGSWGGSGLAAIFGGSVVNFVGWRGIFIASIIISAIAFVMILGTPENKVAEPTHKKFDAPGLALFIVGTLGLMIVLLYGSKLGWSSLTTIGLALMAVVAYVLFVQWERKQSNPFIDFALFKNTTFTGATISNFLVNGTIGMLIISQQVIQLAGHKADGSLYTPFDAGLLSLGYGVCIIAFIRIGEKLLQRFGPRKPMIWGCLITIVSCVMLMMTHLLIGQYVILAIIAYCLFGLGLAFYATPSTDAALANLPAAQAGSGAGIYKMASSLGGAIGTAISLAVFYGLQGAEVPELIAMTGRSDNVSLRLAAMVALGVSLIFLLTAIVSITTTVPKGGGSANGPEETPDPEPQAVPDDERQEILDRLAELPIEELRKLARS</sequence>
<name>A0ABT9PHV6_9ACTO</name>
<feature type="transmembrane region" description="Helical" evidence="7">
    <location>
        <begin position="86"/>
        <end position="112"/>
    </location>
</feature>
<feature type="transmembrane region" description="Helical" evidence="7">
    <location>
        <begin position="17"/>
        <end position="42"/>
    </location>
</feature>
<feature type="transmembrane region" description="Helical" evidence="7">
    <location>
        <begin position="178"/>
        <end position="197"/>
    </location>
</feature>
<dbReference type="CDD" id="cd17321">
    <property type="entry name" value="MFS_MMR_MDR_like"/>
    <property type="match status" value="1"/>
</dbReference>
<evidence type="ECO:0000256" key="6">
    <source>
        <dbReference type="SAM" id="MobiDB-lite"/>
    </source>
</evidence>
<dbReference type="EMBL" id="JAUSQL010000001">
    <property type="protein sequence ID" value="MDP9832081.1"/>
    <property type="molecule type" value="Genomic_DNA"/>
</dbReference>
<evidence type="ECO:0000256" key="3">
    <source>
        <dbReference type="ARBA" id="ARBA00022692"/>
    </source>
</evidence>
<evidence type="ECO:0000256" key="7">
    <source>
        <dbReference type="SAM" id="Phobius"/>
    </source>
</evidence>
<feature type="transmembrane region" description="Helical" evidence="7">
    <location>
        <begin position="457"/>
        <end position="479"/>
    </location>
</feature>
<evidence type="ECO:0000259" key="8">
    <source>
        <dbReference type="PROSITE" id="PS50850"/>
    </source>
</evidence>
<organism evidence="9 10">
    <name type="scientific">Trueperella abortisuis</name>
    <dbReference type="NCBI Taxonomy" id="445930"/>
    <lineage>
        <taxon>Bacteria</taxon>
        <taxon>Bacillati</taxon>
        <taxon>Actinomycetota</taxon>
        <taxon>Actinomycetes</taxon>
        <taxon>Actinomycetales</taxon>
        <taxon>Actinomycetaceae</taxon>
        <taxon>Trueperella</taxon>
    </lineage>
</organism>
<dbReference type="PANTHER" id="PTHR42718:SF9">
    <property type="entry name" value="MAJOR FACILITATOR SUPERFAMILY MULTIDRUG TRANSPORTER MFSC"/>
    <property type="match status" value="1"/>
</dbReference>
<evidence type="ECO:0000256" key="1">
    <source>
        <dbReference type="ARBA" id="ARBA00004651"/>
    </source>
</evidence>